<accession>I4YJU7</accession>
<evidence type="ECO:0000313" key="4">
    <source>
        <dbReference type="EMBL" id="EIM24239.1"/>
    </source>
</evidence>
<dbReference type="PANTHER" id="PTHR31234">
    <property type="entry name" value="LATE EMBRYOGENESIS ABUNDANT (LEA) HYDROXYPROLINE-RICH GLYCOPROTEIN FAMILY"/>
    <property type="match status" value="1"/>
</dbReference>
<keyword evidence="5" id="KW-1185">Reference proteome</keyword>
<dbReference type="KEGG" id="wse:WALSEDRAFT_59166"/>
<dbReference type="InterPro" id="IPR044839">
    <property type="entry name" value="NDR1-like"/>
</dbReference>
<feature type="transmembrane region" description="Helical" evidence="3">
    <location>
        <begin position="44"/>
        <end position="70"/>
    </location>
</feature>
<organism evidence="4 5">
    <name type="scientific">Wallemia mellicola (strain ATCC MYA-4683 / CBS 633.66)</name>
    <name type="common">Wallemia sebi (CBS 633.66)</name>
    <dbReference type="NCBI Taxonomy" id="671144"/>
    <lineage>
        <taxon>Eukaryota</taxon>
        <taxon>Fungi</taxon>
        <taxon>Dikarya</taxon>
        <taxon>Basidiomycota</taxon>
        <taxon>Wallemiomycotina</taxon>
        <taxon>Wallemiomycetes</taxon>
        <taxon>Wallemiales</taxon>
        <taxon>Wallemiaceae</taxon>
        <taxon>Wallemia</taxon>
    </lineage>
</organism>
<dbReference type="GeneID" id="18473205"/>
<dbReference type="EMBL" id="JH668223">
    <property type="protein sequence ID" value="EIM24239.1"/>
    <property type="molecule type" value="Genomic_DNA"/>
</dbReference>
<dbReference type="eggNOG" id="ENOG502S1T1">
    <property type="taxonomic scope" value="Eukaryota"/>
</dbReference>
<dbReference type="HOGENOM" id="CLU_1125260_0_0_1"/>
<protein>
    <submittedName>
        <fullName evidence="4">Uncharacterized protein</fullName>
    </submittedName>
</protein>
<reference evidence="4 5" key="1">
    <citation type="journal article" date="2012" name="Fungal Genet. Biol.">
        <title>The genome of the xerotolerant mold Wallemia sebi reveals adaptations to osmotic stress and suggests cryptic sexual reproduction.</title>
        <authorList>
            <person name="Padamsee M."/>
            <person name="Kumar T.K.A."/>
            <person name="Riley R."/>
            <person name="Binder M."/>
            <person name="Boyd A."/>
            <person name="Calvo A.M."/>
            <person name="Furukawa K."/>
            <person name="Hesse C."/>
            <person name="Hohmann S."/>
            <person name="James T.Y."/>
            <person name="LaButti K."/>
            <person name="Lapidus A."/>
            <person name="Lindquist E."/>
            <person name="Lucas S."/>
            <person name="Miller K."/>
            <person name="Shantappa S."/>
            <person name="Grigoriev I.V."/>
            <person name="Hibbett D.S."/>
            <person name="McLaughlin D.J."/>
            <person name="Spatafora J.W."/>
            <person name="Aime M.C."/>
        </authorList>
    </citation>
    <scope>NUCLEOTIDE SEQUENCE [LARGE SCALE GENOMIC DNA]</scope>
    <source>
        <strain evidence="5">ATCC MYA-4683 / CBS 633.66</strain>
    </source>
</reference>
<dbReference type="Gene3D" id="2.60.40.1820">
    <property type="match status" value="1"/>
</dbReference>
<dbReference type="SUPFAM" id="SSF117070">
    <property type="entry name" value="LEA14-like"/>
    <property type="match status" value="1"/>
</dbReference>
<keyword evidence="2 3" id="KW-0472">Membrane</keyword>
<evidence type="ECO:0000256" key="1">
    <source>
        <dbReference type="ARBA" id="ARBA00004370"/>
    </source>
</evidence>
<dbReference type="PANTHER" id="PTHR31234:SF2">
    <property type="entry name" value="OS05G0199100 PROTEIN"/>
    <property type="match status" value="1"/>
</dbReference>
<name>I4YJU7_WALMC</name>
<evidence type="ECO:0000256" key="3">
    <source>
        <dbReference type="SAM" id="Phobius"/>
    </source>
</evidence>
<evidence type="ECO:0000313" key="5">
    <source>
        <dbReference type="Proteomes" id="UP000005242"/>
    </source>
</evidence>
<dbReference type="GO" id="GO:0016020">
    <property type="term" value="C:membrane"/>
    <property type="evidence" value="ECO:0007669"/>
    <property type="project" value="UniProtKB-SubCell"/>
</dbReference>
<keyword evidence="3" id="KW-1133">Transmembrane helix</keyword>
<proteinExistence type="predicted"/>
<dbReference type="OMA" id="FLRPPNI"/>
<dbReference type="RefSeq" id="XP_006956057.1">
    <property type="nucleotide sequence ID" value="XM_006955995.1"/>
</dbReference>
<dbReference type="STRING" id="671144.I4YJU7"/>
<keyword evidence="3" id="KW-0812">Transmembrane</keyword>
<dbReference type="InParanoid" id="I4YJU7"/>
<dbReference type="AlphaFoldDB" id="I4YJU7"/>
<comment type="subcellular location">
    <subcellularLocation>
        <location evidence="1">Membrane</location>
    </subcellularLocation>
</comment>
<dbReference type="OrthoDB" id="20273at2759"/>
<gene>
    <name evidence="4" type="ORF">WALSEDRAFT_59166</name>
</gene>
<dbReference type="GO" id="GO:0098542">
    <property type="term" value="P:defense response to other organism"/>
    <property type="evidence" value="ECO:0007669"/>
    <property type="project" value="InterPro"/>
</dbReference>
<evidence type="ECO:0000256" key="2">
    <source>
        <dbReference type="ARBA" id="ARBA00023136"/>
    </source>
</evidence>
<dbReference type="Proteomes" id="UP000005242">
    <property type="component" value="Unassembled WGS sequence"/>
</dbReference>
<sequence>MRNYVYSQPEQSFGMTDYKPSNVKSYRKRERGAASRRGGIIGSIFRWIFCVLILGISIVIGVLATIVLYVKPPNITFVGVREPENGSTVSAVNNALNINFDLEIVVDNPNTFGATFNSLNAQLFYGGTGIPIGYGRVEDIDIDGENTTDFRYPFHIVYQANVDPDKTVLSGLLNSCGLVSQGENPPIDIDYDLHVDIKALSVNVKQTISNSMSVQCPGFSESMLEEAVGDTISVSDLVGQLTRQQQ</sequence>